<dbReference type="HOGENOM" id="CLU_061564_1_0_0"/>
<gene>
    <name evidence="4" type="ordered locus">Rcas_1485</name>
</gene>
<dbReference type="PANTHER" id="PTHR33745:SF1">
    <property type="entry name" value="RSBT ANTAGONIST PROTEIN RSBS"/>
    <property type="match status" value="1"/>
</dbReference>
<feature type="transmembrane region" description="Helical" evidence="2">
    <location>
        <begin position="156"/>
        <end position="176"/>
    </location>
</feature>
<dbReference type="eggNOG" id="COG1366">
    <property type="taxonomic scope" value="Bacteria"/>
</dbReference>
<evidence type="ECO:0000256" key="2">
    <source>
        <dbReference type="SAM" id="Phobius"/>
    </source>
</evidence>
<dbReference type="PANTHER" id="PTHR33745">
    <property type="entry name" value="RSBT ANTAGONIST PROTEIN RSBS-RELATED"/>
    <property type="match status" value="1"/>
</dbReference>
<dbReference type="PROSITE" id="PS50801">
    <property type="entry name" value="STAS"/>
    <property type="match status" value="1"/>
</dbReference>
<name>A7NJA9_ROSCS</name>
<evidence type="ECO:0000313" key="4">
    <source>
        <dbReference type="EMBL" id="ABU57579.1"/>
    </source>
</evidence>
<dbReference type="STRING" id="383372.Rcas_1485"/>
<accession>A7NJA9</accession>
<dbReference type="EMBL" id="CP000804">
    <property type="protein sequence ID" value="ABU57579.1"/>
    <property type="molecule type" value="Genomic_DNA"/>
</dbReference>
<dbReference type="CDD" id="cd07041">
    <property type="entry name" value="STAS_RsbR_RsbS_like"/>
    <property type="match status" value="1"/>
</dbReference>
<keyword evidence="1" id="KW-0175">Coiled coil</keyword>
<keyword evidence="2" id="KW-1133">Transmembrane helix</keyword>
<keyword evidence="5" id="KW-1185">Reference proteome</keyword>
<dbReference type="SUPFAM" id="SSF52091">
    <property type="entry name" value="SpoIIaa-like"/>
    <property type="match status" value="1"/>
</dbReference>
<feature type="transmembrane region" description="Helical" evidence="2">
    <location>
        <begin position="75"/>
        <end position="96"/>
    </location>
</feature>
<dbReference type="Pfam" id="PF01740">
    <property type="entry name" value="STAS"/>
    <property type="match status" value="1"/>
</dbReference>
<sequence>MARPSALRLAACAPSGACVAENAPLHCRRRSCRHGTQPNLQSDHRESDIFANVIRHGALGALAGLALLRRGAFRAAGATIVATLVLTLSLAMAAYGEQHIEYTLPGLVAPIVLAGLVIGRRALWIACGAAIVSIALNTLGEVYLPQWFGSISTPDPGPIAFIAGYTLVVVVISLFLDRFGSALREALNQAHERERELEALRASLEQQVAERTASLQQTINELRTSQETVRALSAPALPVLPGVLVLPLIGAFDSRRIADLNRVALNAVDQRRAKVVIFDVTGIALLDTSTAQALLQTAAAVRLLGAESWLVGLRAEVTQTIVMLGVDLRAFRAFASLEDAIGALVRNNNQRTAPAIRGARVWNGMGD</sequence>
<organism evidence="4 5">
    <name type="scientific">Roseiflexus castenholzii (strain DSM 13941 / HLO8)</name>
    <dbReference type="NCBI Taxonomy" id="383372"/>
    <lineage>
        <taxon>Bacteria</taxon>
        <taxon>Bacillati</taxon>
        <taxon>Chloroflexota</taxon>
        <taxon>Chloroflexia</taxon>
        <taxon>Chloroflexales</taxon>
        <taxon>Roseiflexineae</taxon>
        <taxon>Roseiflexaceae</taxon>
        <taxon>Roseiflexus</taxon>
    </lineage>
</organism>
<keyword evidence="2" id="KW-0812">Transmembrane</keyword>
<dbReference type="KEGG" id="rca:Rcas_1485"/>
<feature type="transmembrane region" description="Helical" evidence="2">
    <location>
        <begin position="102"/>
        <end position="118"/>
    </location>
</feature>
<dbReference type="Proteomes" id="UP000000263">
    <property type="component" value="Chromosome"/>
</dbReference>
<evidence type="ECO:0000313" key="5">
    <source>
        <dbReference type="Proteomes" id="UP000000263"/>
    </source>
</evidence>
<dbReference type="AlphaFoldDB" id="A7NJA9"/>
<proteinExistence type="predicted"/>
<feature type="transmembrane region" description="Helical" evidence="2">
    <location>
        <begin position="123"/>
        <end position="144"/>
    </location>
</feature>
<dbReference type="OrthoDB" id="5506858at2"/>
<dbReference type="InterPro" id="IPR002645">
    <property type="entry name" value="STAS_dom"/>
</dbReference>
<evidence type="ECO:0000256" key="1">
    <source>
        <dbReference type="SAM" id="Coils"/>
    </source>
</evidence>
<dbReference type="InterPro" id="IPR051932">
    <property type="entry name" value="Bact_StressResp_Reg"/>
</dbReference>
<protein>
    <submittedName>
        <fullName evidence="4">Anti-sigma-factor antagonist</fullName>
    </submittedName>
</protein>
<evidence type="ECO:0000259" key="3">
    <source>
        <dbReference type="PROSITE" id="PS50801"/>
    </source>
</evidence>
<dbReference type="Gene3D" id="3.30.750.24">
    <property type="entry name" value="STAS domain"/>
    <property type="match status" value="1"/>
</dbReference>
<feature type="domain" description="STAS" evidence="3">
    <location>
        <begin position="233"/>
        <end position="344"/>
    </location>
</feature>
<keyword evidence="2" id="KW-0472">Membrane</keyword>
<feature type="coiled-coil region" evidence="1">
    <location>
        <begin position="183"/>
        <end position="210"/>
    </location>
</feature>
<reference evidence="4 5" key="1">
    <citation type="submission" date="2007-08" db="EMBL/GenBank/DDBJ databases">
        <title>Complete sequence of Roseiflexus castenholzii DSM 13941.</title>
        <authorList>
            <consortium name="US DOE Joint Genome Institute"/>
            <person name="Copeland A."/>
            <person name="Lucas S."/>
            <person name="Lapidus A."/>
            <person name="Barry K."/>
            <person name="Glavina del Rio T."/>
            <person name="Dalin E."/>
            <person name="Tice H."/>
            <person name="Pitluck S."/>
            <person name="Thompson L.S."/>
            <person name="Brettin T."/>
            <person name="Bruce D."/>
            <person name="Detter J.C."/>
            <person name="Han C."/>
            <person name="Tapia R."/>
            <person name="Schmutz J."/>
            <person name="Larimer F."/>
            <person name="Land M."/>
            <person name="Hauser L."/>
            <person name="Kyrpides N."/>
            <person name="Mikhailova N."/>
            <person name="Bryant D.A."/>
            <person name="Hanada S."/>
            <person name="Tsukatani Y."/>
            <person name="Richardson P."/>
        </authorList>
    </citation>
    <scope>NUCLEOTIDE SEQUENCE [LARGE SCALE GENOMIC DNA]</scope>
    <source>
        <strain evidence="5">DSM 13941 / HLO8</strain>
    </source>
</reference>
<dbReference type="InterPro" id="IPR036513">
    <property type="entry name" value="STAS_dom_sf"/>
</dbReference>